<dbReference type="InterPro" id="IPR040198">
    <property type="entry name" value="Fido_containing"/>
</dbReference>
<dbReference type="AlphaFoldDB" id="L7VQU0"/>
<proteinExistence type="predicted"/>
<dbReference type="InterPro" id="IPR036597">
    <property type="entry name" value="Fido-like_dom_sf"/>
</dbReference>
<dbReference type="PANTHER" id="PTHR13504">
    <property type="entry name" value="FIDO DOMAIN-CONTAINING PROTEIN DDB_G0283145"/>
    <property type="match status" value="1"/>
</dbReference>
<dbReference type="PANTHER" id="PTHR13504:SF38">
    <property type="entry name" value="FIDO DOMAIN-CONTAINING PROTEIN"/>
    <property type="match status" value="1"/>
</dbReference>
<reference evidence="5" key="1">
    <citation type="submission" date="2012-09" db="EMBL/GenBank/DDBJ databases">
        <title>Metagenomic Characterization of a Microbial Community in Wastewater Detects High Levels of Antibiotic Resistance.</title>
        <authorList>
            <person name="Abrams M."/>
            <person name="Caldwell A."/>
            <person name="Vandaei E."/>
            <person name="Lee W."/>
            <person name="Perrott J."/>
            <person name="Khan S.Y."/>
            <person name="Ta J."/>
            <person name="Romero D."/>
            <person name="Nguyen V."/>
            <person name="Pourmand N."/>
            <person name="Ouverney C.C."/>
        </authorList>
    </citation>
    <scope>NUCLEOTIDE SEQUENCE</scope>
</reference>
<feature type="active site" evidence="2">
    <location>
        <position position="225"/>
    </location>
</feature>
<feature type="binding site" evidence="1">
    <location>
        <position position="225"/>
    </location>
    <ligand>
        <name>ATP</name>
        <dbReference type="ChEBI" id="CHEBI:30616"/>
    </ligand>
</feature>
<evidence type="ECO:0000256" key="3">
    <source>
        <dbReference type="PIRSR" id="PIRSR640198-2"/>
    </source>
</evidence>
<feature type="binding site" evidence="1">
    <location>
        <begin position="230"/>
        <end position="236"/>
    </location>
    <ligand>
        <name>ATP</name>
        <dbReference type="ChEBI" id="CHEBI:30616"/>
    </ligand>
</feature>
<name>L7VQU0_9BACT</name>
<keyword evidence="1" id="KW-0547">Nucleotide-binding</keyword>
<evidence type="ECO:0000256" key="1">
    <source>
        <dbReference type="PIRSR" id="PIRSR038925-1"/>
    </source>
</evidence>
<dbReference type="PIRSF" id="PIRSF038925">
    <property type="entry name" value="AMP-prot_trans"/>
    <property type="match status" value="1"/>
</dbReference>
<dbReference type="Pfam" id="PF13784">
    <property type="entry name" value="Fic_N"/>
    <property type="match status" value="1"/>
</dbReference>
<dbReference type="InterPro" id="IPR003812">
    <property type="entry name" value="Fido"/>
</dbReference>
<dbReference type="InterPro" id="IPR025758">
    <property type="entry name" value="Fic/DOC_N"/>
</dbReference>
<feature type="binding site" evidence="1">
    <location>
        <position position="267"/>
    </location>
    <ligand>
        <name>ATP</name>
        <dbReference type="ChEBI" id="CHEBI:30616"/>
    </ligand>
</feature>
<evidence type="ECO:0000256" key="2">
    <source>
        <dbReference type="PIRSR" id="PIRSR640198-1"/>
    </source>
</evidence>
<protein>
    <submittedName>
        <fullName evidence="5">Filamentation induced by cAMP protein Fic</fullName>
    </submittedName>
</protein>
<dbReference type="Gene3D" id="1.10.3290.10">
    <property type="entry name" value="Fido-like domain"/>
    <property type="match status" value="1"/>
</dbReference>
<dbReference type="SUPFAM" id="SSF140931">
    <property type="entry name" value="Fic-like"/>
    <property type="match status" value="1"/>
</dbReference>
<feature type="binding site" evidence="1">
    <location>
        <position position="90"/>
    </location>
    <ligand>
        <name>ATP</name>
        <dbReference type="ChEBI" id="CHEBI:30616"/>
    </ligand>
</feature>
<keyword evidence="1" id="KW-0067">ATP-binding</keyword>
<feature type="binding site" evidence="3">
    <location>
        <begin position="229"/>
        <end position="236"/>
    </location>
    <ligand>
        <name>ATP</name>
        <dbReference type="ChEBI" id="CHEBI:30616"/>
    </ligand>
</feature>
<evidence type="ECO:0000313" key="5">
    <source>
        <dbReference type="EMBL" id="AGC71312.1"/>
    </source>
</evidence>
<dbReference type="GO" id="GO:0005524">
    <property type="term" value="F:ATP binding"/>
    <property type="evidence" value="ECO:0007669"/>
    <property type="project" value="UniProtKB-KW"/>
</dbReference>
<dbReference type="Pfam" id="PF02661">
    <property type="entry name" value="Fic"/>
    <property type="match status" value="1"/>
</dbReference>
<dbReference type="PROSITE" id="PS51459">
    <property type="entry name" value="FIDO"/>
    <property type="match status" value="1"/>
</dbReference>
<dbReference type="EMBL" id="JX649868">
    <property type="protein sequence ID" value="AGC71312.1"/>
    <property type="molecule type" value="Genomic_DNA"/>
</dbReference>
<feature type="domain" description="Fido" evidence="4">
    <location>
        <begin position="136"/>
        <end position="289"/>
    </location>
</feature>
<organism evidence="5">
    <name type="scientific">uncultured bacterium A1Q1_fos_515</name>
    <dbReference type="NCBI Taxonomy" id="1256581"/>
    <lineage>
        <taxon>Bacteria</taxon>
        <taxon>environmental samples</taxon>
    </lineage>
</organism>
<dbReference type="InterPro" id="IPR026287">
    <property type="entry name" value="SoFic-like"/>
</dbReference>
<evidence type="ECO:0000259" key="4">
    <source>
        <dbReference type="PROSITE" id="PS51459"/>
    </source>
</evidence>
<accession>L7VQU0</accession>
<sequence>MDLKRFGHEATGRLVPISVDEAGRQVDHAAFVPDPLPSTLELSARTWSDVANAAHLLGRLDALAKELLPNPMLVARPTIRREAVSTSALEGTFAPAAEVLSSEIDEELPRSHAVTEVINFIHATEHAIERRATLPISTRLACELQRILVVGTASEDWQAGQVRQTQVIIGPYKGCSVLEASYIPPPPGDLLNDGLSAWEKWIHAEGDLHALIRVAAAHYQFEALHPFTDGNGRIGRLIAILQLIDYGLLTEPLINLSPYFEVRSDQYRYLLREVSTRGAWDEWISYFCQAIAEQAADAEARIRALLAWRDSTLTMLRTTRVKGVAIAVTEKLIEYPTVTVKNIAESHNVSAQAANNAVTRLVDLGVLSEITGRNYNRVFSAPAVFDILFRGEASQTRTSRPGS</sequence>